<dbReference type="Proteomes" id="UP000006911">
    <property type="component" value="Unassembled WGS sequence"/>
</dbReference>
<dbReference type="AlphaFoldDB" id="D5G6X9"/>
<reference evidence="1 2" key="1">
    <citation type="journal article" date="2010" name="Nature">
        <title>Perigord black truffle genome uncovers evolutionary origins and mechanisms of symbiosis.</title>
        <authorList>
            <person name="Martin F."/>
            <person name="Kohler A."/>
            <person name="Murat C."/>
            <person name="Balestrini R."/>
            <person name="Coutinho P.M."/>
            <person name="Jaillon O."/>
            <person name="Montanini B."/>
            <person name="Morin E."/>
            <person name="Noel B."/>
            <person name="Percudani R."/>
            <person name="Porcel B."/>
            <person name="Rubini A."/>
            <person name="Amicucci A."/>
            <person name="Amselem J."/>
            <person name="Anthouard V."/>
            <person name="Arcioni S."/>
            <person name="Artiguenave F."/>
            <person name="Aury J.M."/>
            <person name="Ballario P."/>
            <person name="Bolchi A."/>
            <person name="Brenna A."/>
            <person name="Brun A."/>
            <person name="Buee M."/>
            <person name="Cantarel B."/>
            <person name="Chevalier G."/>
            <person name="Couloux A."/>
            <person name="Da Silva C."/>
            <person name="Denoeud F."/>
            <person name="Duplessis S."/>
            <person name="Ghignone S."/>
            <person name="Hilselberger B."/>
            <person name="Iotti M."/>
            <person name="Marcais B."/>
            <person name="Mello A."/>
            <person name="Miranda M."/>
            <person name="Pacioni G."/>
            <person name="Quesneville H."/>
            <person name="Riccioni C."/>
            <person name="Ruotolo R."/>
            <person name="Splivallo R."/>
            <person name="Stocchi V."/>
            <person name="Tisserant E."/>
            <person name="Viscomi A.R."/>
            <person name="Zambonelli A."/>
            <person name="Zampieri E."/>
            <person name="Henrissat B."/>
            <person name="Lebrun M.H."/>
            <person name="Paolocci F."/>
            <person name="Bonfante P."/>
            <person name="Ottonello S."/>
            <person name="Wincker P."/>
        </authorList>
    </citation>
    <scope>NUCLEOTIDE SEQUENCE [LARGE SCALE GENOMIC DNA]</scope>
    <source>
        <strain evidence="1 2">Mel28</strain>
    </source>
</reference>
<dbReference type="KEGG" id="tml:GSTUM_00002377001"/>
<name>D5G6X9_TUBMM</name>
<sequence length="93" mass="10611">MIFMIPALAFLRTRQLRPGSSSTSLHLTRRLIDPLIAEHLSICLSPRRTELNLAQFDSIELNSVGKKEREIYIYIYLPAPWRFPGLNSAKISG</sequence>
<gene>
    <name evidence="1" type="ORF">GSTUM_00002377001</name>
</gene>
<evidence type="ECO:0000313" key="2">
    <source>
        <dbReference type="Proteomes" id="UP000006911"/>
    </source>
</evidence>
<proteinExistence type="predicted"/>
<accession>D5G6X9</accession>
<dbReference type="HOGENOM" id="CLU_2401275_0_0_1"/>
<keyword evidence="2" id="KW-1185">Reference proteome</keyword>
<dbReference type="GeneID" id="9184086"/>
<dbReference type="EMBL" id="FN430019">
    <property type="protein sequence ID" value="CAZ80272.1"/>
    <property type="molecule type" value="Genomic_DNA"/>
</dbReference>
<dbReference type="InParanoid" id="D5G6X9"/>
<protein>
    <submittedName>
        <fullName evidence="1">(Perigord truffle) hypothetical protein</fullName>
    </submittedName>
</protein>
<organism evidence="1 2">
    <name type="scientific">Tuber melanosporum (strain Mel28)</name>
    <name type="common">Perigord black truffle</name>
    <dbReference type="NCBI Taxonomy" id="656061"/>
    <lineage>
        <taxon>Eukaryota</taxon>
        <taxon>Fungi</taxon>
        <taxon>Dikarya</taxon>
        <taxon>Ascomycota</taxon>
        <taxon>Pezizomycotina</taxon>
        <taxon>Pezizomycetes</taxon>
        <taxon>Pezizales</taxon>
        <taxon>Tuberaceae</taxon>
        <taxon>Tuber</taxon>
    </lineage>
</organism>
<evidence type="ECO:0000313" key="1">
    <source>
        <dbReference type="EMBL" id="CAZ80272.1"/>
    </source>
</evidence>
<dbReference type="RefSeq" id="XP_002842537.1">
    <property type="nucleotide sequence ID" value="XM_002842491.1"/>
</dbReference>